<keyword evidence="1" id="KW-1133">Transmembrane helix</keyword>
<dbReference type="Proteomes" id="UP001152523">
    <property type="component" value="Unassembled WGS sequence"/>
</dbReference>
<organism evidence="2 3">
    <name type="scientific">Cuscuta epithymum</name>
    <dbReference type="NCBI Taxonomy" id="186058"/>
    <lineage>
        <taxon>Eukaryota</taxon>
        <taxon>Viridiplantae</taxon>
        <taxon>Streptophyta</taxon>
        <taxon>Embryophyta</taxon>
        <taxon>Tracheophyta</taxon>
        <taxon>Spermatophyta</taxon>
        <taxon>Magnoliopsida</taxon>
        <taxon>eudicotyledons</taxon>
        <taxon>Gunneridae</taxon>
        <taxon>Pentapetalae</taxon>
        <taxon>asterids</taxon>
        <taxon>lamiids</taxon>
        <taxon>Solanales</taxon>
        <taxon>Convolvulaceae</taxon>
        <taxon>Cuscuteae</taxon>
        <taxon>Cuscuta</taxon>
        <taxon>Cuscuta subgen. Cuscuta</taxon>
    </lineage>
</organism>
<keyword evidence="3" id="KW-1185">Reference proteome</keyword>
<gene>
    <name evidence="2" type="ORF">CEPIT_LOCUS21619</name>
</gene>
<keyword evidence="1" id="KW-0812">Transmembrane</keyword>
<keyword evidence="1" id="KW-0472">Membrane</keyword>
<accession>A0AAV0EA85</accession>
<dbReference type="EMBL" id="CAMAPF010000299">
    <property type="protein sequence ID" value="CAH9116828.1"/>
    <property type="molecule type" value="Genomic_DNA"/>
</dbReference>
<sequence>MNSIASKKLAIEQVSVEAVTDMRISKMNLDFYPLMGIILIPLKLSSPFRVHYFKLILSILKIIVWIWLSTTLSKSLTNLLNSRISFMSL</sequence>
<comment type="caution">
    <text evidence="2">The sequence shown here is derived from an EMBL/GenBank/DDBJ whole genome shotgun (WGS) entry which is preliminary data.</text>
</comment>
<evidence type="ECO:0000313" key="3">
    <source>
        <dbReference type="Proteomes" id="UP001152523"/>
    </source>
</evidence>
<dbReference type="AlphaFoldDB" id="A0AAV0EA85"/>
<reference evidence="2" key="1">
    <citation type="submission" date="2022-07" db="EMBL/GenBank/DDBJ databases">
        <authorList>
            <person name="Macas J."/>
            <person name="Novak P."/>
            <person name="Neumann P."/>
        </authorList>
    </citation>
    <scope>NUCLEOTIDE SEQUENCE</scope>
</reference>
<name>A0AAV0EA85_9ASTE</name>
<evidence type="ECO:0000256" key="1">
    <source>
        <dbReference type="SAM" id="Phobius"/>
    </source>
</evidence>
<proteinExistence type="predicted"/>
<feature type="transmembrane region" description="Helical" evidence="1">
    <location>
        <begin position="52"/>
        <end position="73"/>
    </location>
</feature>
<evidence type="ECO:0000313" key="2">
    <source>
        <dbReference type="EMBL" id="CAH9116828.1"/>
    </source>
</evidence>
<protein>
    <submittedName>
        <fullName evidence="2">Uncharacterized protein</fullName>
    </submittedName>
</protein>